<accession>A0A0S4IIK8</accession>
<organism evidence="2 3">
    <name type="scientific">Bodo saltans</name>
    <name type="common">Flagellated protozoan</name>
    <dbReference type="NCBI Taxonomy" id="75058"/>
    <lineage>
        <taxon>Eukaryota</taxon>
        <taxon>Discoba</taxon>
        <taxon>Euglenozoa</taxon>
        <taxon>Kinetoplastea</taxon>
        <taxon>Metakinetoplastina</taxon>
        <taxon>Eubodonida</taxon>
        <taxon>Bodonidae</taxon>
        <taxon>Bodo</taxon>
    </lineage>
</organism>
<dbReference type="AlphaFoldDB" id="A0A0S4IIK8"/>
<feature type="non-terminal residue" evidence="2">
    <location>
        <position position="376"/>
    </location>
</feature>
<feature type="region of interest" description="Disordered" evidence="1">
    <location>
        <begin position="1"/>
        <end position="30"/>
    </location>
</feature>
<feature type="compositionally biased region" description="Low complexity" evidence="1">
    <location>
        <begin position="109"/>
        <end position="137"/>
    </location>
</feature>
<feature type="compositionally biased region" description="Polar residues" evidence="1">
    <location>
        <begin position="145"/>
        <end position="168"/>
    </location>
</feature>
<feature type="non-terminal residue" evidence="2">
    <location>
        <position position="1"/>
    </location>
</feature>
<feature type="compositionally biased region" description="Low complexity" evidence="1">
    <location>
        <begin position="10"/>
        <end position="30"/>
    </location>
</feature>
<dbReference type="VEuPathDB" id="TriTrypDB:BSAL_54005"/>
<evidence type="ECO:0000256" key="1">
    <source>
        <dbReference type="SAM" id="MobiDB-lite"/>
    </source>
</evidence>
<reference evidence="3" key="1">
    <citation type="submission" date="2015-09" db="EMBL/GenBank/DDBJ databases">
        <authorList>
            <consortium name="Pathogen Informatics"/>
        </authorList>
    </citation>
    <scope>NUCLEOTIDE SEQUENCE [LARGE SCALE GENOMIC DNA]</scope>
    <source>
        <strain evidence="3">Lake Konstanz</strain>
    </source>
</reference>
<proteinExistence type="predicted"/>
<dbReference type="EMBL" id="CYKH01000119">
    <property type="protein sequence ID" value="CUE72188.1"/>
    <property type="molecule type" value="Genomic_DNA"/>
</dbReference>
<protein>
    <submittedName>
        <fullName evidence="2">Uncharacterized protein</fullName>
    </submittedName>
</protein>
<sequence length="376" mass="38049">AALSDEGSVTLSITSQGASSSSHSSTLAMSRTNSGSLHSFVVSHSATKSTLAMSRTNSGSLHSFVVSHSATNILFMTSSAFVSSSGTTPSTATLSRRLSVTATTSKSISSSTSITMNASRSRSATTGASASDTNGATLSHATVGGTASITPTTLTSHSTISSVTNTRSKASRSHSATRRTPSPSASTYCALVAADGATSLSSLNPLDAGTILYGELPPETVLDVSAASLSRAALLRSSPLGANVSLSLGGTIRGGPVDGWGLVSATVDVLPVDLLLFPLLTAVVPSTLLSTVVVGRTQSLVVLIGPPNATSPPRWLPTSLSTFRDVTLVLRLLLRCPTDQSITATVSVSVACPGEVQPLASEVRMAGSVAQYSTSF</sequence>
<name>A0A0S4IIK8_BODSA</name>
<gene>
    <name evidence="2" type="ORF">BSAL_54005</name>
</gene>
<feature type="region of interest" description="Disordered" evidence="1">
    <location>
        <begin position="109"/>
        <end position="183"/>
    </location>
</feature>
<evidence type="ECO:0000313" key="3">
    <source>
        <dbReference type="Proteomes" id="UP000051952"/>
    </source>
</evidence>
<keyword evidence="3" id="KW-1185">Reference proteome</keyword>
<evidence type="ECO:0000313" key="2">
    <source>
        <dbReference type="EMBL" id="CUE72188.1"/>
    </source>
</evidence>
<dbReference type="Proteomes" id="UP000051952">
    <property type="component" value="Unassembled WGS sequence"/>
</dbReference>